<feature type="region of interest" description="Disordered" evidence="3">
    <location>
        <begin position="497"/>
        <end position="523"/>
    </location>
</feature>
<dbReference type="PIRSF" id="PIRSF005690">
    <property type="entry name" value="GerBA"/>
    <property type="match status" value="1"/>
</dbReference>
<gene>
    <name evidence="5" type="ORF">J2Z66_001592</name>
</gene>
<protein>
    <submittedName>
        <fullName evidence="5">Spore germination protein KA</fullName>
    </submittedName>
</protein>
<keyword evidence="4" id="KW-0812">Transmembrane</keyword>
<dbReference type="Pfam" id="PF03323">
    <property type="entry name" value="GerA"/>
    <property type="match status" value="1"/>
</dbReference>
<reference evidence="5 6" key="1">
    <citation type="submission" date="2021-03" db="EMBL/GenBank/DDBJ databases">
        <title>Genomic Encyclopedia of Type Strains, Phase IV (KMG-IV): sequencing the most valuable type-strain genomes for metagenomic binning, comparative biology and taxonomic classification.</title>
        <authorList>
            <person name="Goeker M."/>
        </authorList>
    </citation>
    <scope>NUCLEOTIDE SEQUENCE [LARGE SCALE GENOMIC DNA]</scope>
    <source>
        <strain evidence="5 6">DSM 26048</strain>
    </source>
</reference>
<dbReference type="PANTHER" id="PTHR22550">
    <property type="entry name" value="SPORE GERMINATION PROTEIN"/>
    <property type="match status" value="1"/>
</dbReference>
<dbReference type="EMBL" id="JAGGLB010000003">
    <property type="protein sequence ID" value="MBP1989994.1"/>
    <property type="molecule type" value="Genomic_DNA"/>
</dbReference>
<keyword evidence="4" id="KW-1133">Transmembrane helix</keyword>
<organism evidence="5 6">
    <name type="scientific">Paenibacillus eucommiae</name>
    <dbReference type="NCBI Taxonomy" id="1355755"/>
    <lineage>
        <taxon>Bacteria</taxon>
        <taxon>Bacillati</taxon>
        <taxon>Bacillota</taxon>
        <taxon>Bacilli</taxon>
        <taxon>Bacillales</taxon>
        <taxon>Paenibacillaceae</taxon>
        <taxon>Paenibacillus</taxon>
    </lineage>
</organism>
<comment type="similarity">
    <text evidence="1">Belongs to the GerABKA family.</text>
</comment>
<evidence type="ECO:0000256" key="3">
    <source>
        <dbReference type="SAM" id="MobiDB-lite"/>
    </source>
</evidence>
<keyword evidence="6" id="KW-1185">Reference proteome</keyword>
<keyword evidence="2 4" id="KW-0472">Membrane</keyword>
<feature type="compositionally biased region" description="Polar residues" evidence="3">
    <location>
        <begin position="514"/>
        <end position="523"/>
    </location>
</feature>
<evidence type="ECO:0000256" key="1">
    <source>
        <dbReference type="ARBA" id="ARBA00005278"/>
    </source>
</evidence>
<feature type="transmembrane region" description="Helical" evidence="4">
    <location>
        <begin position="406"/>
        <end position="424"/>
    </location>
</feature>
<sequence>MSFFRKLMKLSVNQRSSTVVNASADPNPHLVLLSSSLDANIAVLQSIYEDCSDVVIHPFLIGGKTNAVLVYIEGLSNLEIIDQHVLLPLMNENFEEDHIHFTEKLTVSQKLVVTTISELIAQISIGYPVILVDNESTGTALGLAKWDKRSIEEPAAESVIRGPREGFTETMTVNTSMLRRRLKSPQFKTKLIKIGRYTQTKVIIAYMEGLAEPGLIEEVTKRVSRIEIDGVLESGYIEELIEDNPLSPFPQLSTTERPDVAASSLLEGRVVILVEGSPFTLIAPTTLFALLQSPEDYYQRFIIGSAIRWLRYLFLGISLLAPSLYVAIVTFHQEMIPTHLLLTLAKSREEIPFPALVEALLMEVTFEALREAGVRLPKQVGAAVSIVGALVIGQAATAAGLVSAPMVMVVAITGIASFMIPHYSAGISFRLLRFPLMILAGMLGLLGIMMGIIVIYIHLCSLRSFGIPYLSPLAPMKGRDWKDVLLRVPWWMMDSRPSPVGKRNPYRQPPGQKPGTNRGNEDM</sequence>
<comment type="caution">
    <text evidence="5">The sequence shown here is derived from an EMBL/GenBank/DDBJ whole genome shotgun (WGS) entry which is preliminary data.</text>
</comment>
<evidence type="ECO:0000313" key="6">
    <source>
        <dbReference type="Proteomes" id="UP001519287"/>
    </source>
</evidence>
<dbReference type="InterPro" id="IPR050768">
    <property type="entry name" value="UPF0353/GerABKA_families"/>
</dbReference>
<accession>A0ABS4IQZ7</accession>
<dbReference type="RefSeq" id="WP_209970756.1">
    <property type="nucleotide sequence ID" value="NZ_JAGGLB010000003.1"/>
</dbReference>
<dbReference type="PANTHER" id="PTHR22550:SF5">
    <property type="entry name" value="LEUCINE ZIPPER PROTEIN 4"/>
    <property type="match status" value="1"/>
</dbReference>
<name>A0ABS4IQZ7_9BACL</name>
<evidence type="ECO:0000313" key="5">
    <source>
        <dbReference type="EMBL" id="MBP1989994.1"/>
    </source>
</evidence>
<proteinExistence type="inferred from homology"/>
<evidence type="ECO:0000256" key="4">
    <source>
        <dbReference type="SAM" id="Phobius"/>
    </source>
</evidence>
<feature type="transmembrane region" description="Helical" evidence="4">
    <location>
        <begin position="381"/>
        <end position="400"/>
    </location>
</feature>
<feature type="transmembrane region" description="Helical" evidence="4">
    <location>
        <begin position="309"/>
        <end position="331"/>
    </location>
</feature>
<dbReference type="InterPro" id="IPR004995">
    <property type="entry name" value="Spore_Ger"/>
</dbReference>
<dbReference type="Proteomes" id="UP001519287">
    <property type="component" value="Unassembled WGS sequence"/>
</dbReference>
<feature type="transmembrane region" description="Helical" evidence="4">
    <location>
        <begin position="436"/>
        <end position="459"/>
    </location>
</feature>
<evidence type="ECO:0000256" key="2">
    <source>
        <dbReference type="ARBA" id="ARBA00023136"/>
    </source>
</evidence>